<sequence>MEERFSSCGIEVKHIKSKLQVWKNTYSLIVRILGSSDGVGASWDSNTNMIVTDSDSVWEEYMKVHPRAASLRGQPQPLYESWIEIFGNDRAQGTGAVDVGEALNELLHCSGGTNNDSRQEYANKNLASTPGMPPDEIIDDATSISSPSSGTQTVKSSSSNKRKRAQQSITEIESMMGKWMDNTSTKLGNLVDNMQNPTLSTSTSSTIAWDKKALRDAIADMTGLSVDEKVRASYRIAHNKDDLELFSVMTDEERNHFVKMLLSRDLN</sequence>
<dbReference type="PANTHER" id="PTHR46250">
    <property type="entry name" value="MYB/SANT-LIKE DNA-BINDING DOMAIN PROTEIN-RELATED"/>
    <property type="match status" value="1"/>
</dbReference>
<dbReference type="Pfam" id="PF12776">
    <property type="entry name" value="Myb_DNA-bind_3"/>
    <property type="match status" value="1"/>
</dbReference>
<dbReference type="STRING" id="429701.A0A2G9GE21"/>
<dbReference type="OrthoDB" id="1730132at2759"/>
<dbReference type="Proteomes" id="UP000231279">
    <property type="component" value="Unassembled WGS sequence"/>
</dbReference>
<feature type="compositionally biased region" description="Low complexity" evidence="1">
    <location>
        <begin position="145"/>
        <end position="159"/>
    </location>
</feature>
<feature type="domain" description="Myb/SANT-like" evidence="2">
    <location>
        <begin position="5"/>
        <end position="61"/>
    </location>
</feature>
<dbReference type="InterPro" id="IPR024752">
    <property type="entry name" value="Myb/SANT-like_dom"/>
</dbReference>
<dbReference type="AlphaFoldDB" id="A0A2G9GE21"/>
<evidence type="ECO:0000313" key="4">
    <source>
        <dbReference type="Proteomes" id="UP000231279"/>
    </source>
</evidence>
<protein>
    <recommendedName>
        <fullName evidence="2">Myb/SANT-like domain-containing protein</fullName>
    </recommendedName>
</protein>
<comment type="caution">
    <text evidence="3">The sequence shown here is derived from an EMBL/GenBank/DDBJ whole genome shotgun (WGS) entry which is preliminary data.</text>
</comment>
<evidence type="ECO:0000259" key="2">
    <source>
        <dbReference type="Pfam" id="PF12776"/>
    </source>
</evidence>
<organism evidence="3 4">
    <name type="scientific">Handroanthus impetiginosus</name>
    <dbReference type="NCBI Taxonomy" id="429701"/>
    <lineage>
        <taxon>Eukaryota</taxon>
        <taxon>Viridiplantae</taxon>
        <taxon>Streptophyta</taxon>
        <taxon>Embryophyta</taxon>
        <taxon>Tracheophyta</taxon>
        <taxon>Spermatophyta</taxon>
        <taxon>Magnoliopsida</taxon>
        <taxon>eudicotyledons</taxon>
        <taxon>Gunneridae</taxon>
        <taxon>Pentapetalae</taxon>
        <taxon>asterids</taxon>
        <taxon>lamiids</taxon>
        <taxon>Lamiales</taxon>
        <taxon>Bignoniaceae</taxon>
        <taxon>Crescentiina</taxon>
        <taxon>Tabebuia alliance</taxon>
        <taxon>Handroanthus</taxon>
    </lineage>
</organism>
<keyword evidence="4" id="KW-1185">Reference proteome</keyword>
<evidence type="ECO:0000313" key="3">
    <source>
        <dbReference type="EMBL" id="PIN03445.1"/>
    </source>
</evidence>
<proteinExistence type="predicted"/>
<dbReference type="EMBL" id="NKXS01005519">
    <property type="protein sequence ID" value="PIN03445.1"/>
    <property type="molecule type" value="Genomic_DNA"/>
</dbReference>
<feature type="region of interest" description="Disordered" evidence="1">
    <location>
        <begin position="124"/>
        <end position="166"/>
    </location>
</feature>
<accession>A0A2G9GE21</accession>
<dbReference type="PANTHER" id="PTHR46250:SF15">
    <property type="entry name" value="OS01G0523800 PROTEIN"/>
    <property type="match status" value="1"/>
</dbReference>
<gene>
    <name evidence="3" type="ORF">CDL12_24031</name>
</gene>
<evidence type="ECO:0000256" key="1">
    <source>
        <dbReference type="SAM" id="MobiDB-lite"/>
    </source>
</evidence>
<reference evidence="4" key="1">
    <citation type="journal article" date="2018" name="Gigascience">
        <title>Genome assembly of the Pink Ipe (Handroanthus impetiginosus, Bignoniaceae), a highly valued, ecologically keystone Neotropical timber forest tree.</title>
        <authorList>
            <person name="Silva-Junior O.B."/>
            <person name="Grattapaglia D."/>
            <person name="Novaes E."/>
            <person name="Collevatti R.G."/>
        </authorList>
    </citation>
    <scope>NUCLEOTIDE SEQUENCE [LARGE SCALE GENOMIC DNA]</scope>
    <source>
        <strain evidence="4">cv. UFG-1</strain>
    </source>
</reference>
<name>A0A2G9GE21_9LAMI</name>